<dbReference type="EMBL" id="JBHUCZ010000010">
    <property type="protein sequence ID" value="MFD1568233.1"/>
    <property type="molecule type" value="Genomic_DNA"/>
</dbReference>
<dbReference type="Pfam" id="PF03773">
    <property type="entry name" value="ArsP_1"/>
    <property type="match status" value="1"/>
</dbReference>
<evidence type="ECO:0000256" key="4">
    <source>
        <dbReference type="ARBA" id="ARBA00022692"/>
    </source>
</evidence>
<organism evidence="10 11">
    <name type="scientific">Halolamina litorea</name>
    <dbReference type="NCBI Taxonomy" id="1515593"/>
    <lineage>
        <taxon>Archaea</taxon>
        <taxon>Methanobacteriati</taxon>
        <taxon>Methanobacteriota</taxon>
        <taxon>Stenosarchaea group</taxon>
        <taxon>Halobacteria</taxon>
        <taxon>Halobacteriales</taxon>
        <taxon>Haloferacaceae</taxon>
    </lineage>
</organism>
<dbReference type="SMART" id="SM00746">
    <property type="entry name" value="TRASH"/>
    <property type="match status" value="1"/>
</dbReference>
<evidence type="ECO:0000256" key="6">
    <source>
        <dbReference type="ARBA" id="ARBA00023136"/>
    </source>
</evidence>
<feature type="transmembrane region" description="Helical" evidence="8">
    <location>
        <begin position="58"/>
        <end position="77"/>
    </location>
</feature>
<feature type="transmembrane region" description="Helical" evidence="8">
    <location>
        <begin position="294"/>
        <end position="313"/>
    </location>
</feature>
<feature type="transmembrane region" description="Helical" evidence="8">
    <location>
        <begin position="237"/>
        <end position="257"/>
    </location>
</feature>
<dbReference type="Proteomes" id="UP001597139">
    <property type="component" value="Unassembled WGS sequence"/>
</dbReference>
<dbReference type="InterPro" id="IPR011017">
    <property type="entry name" value="TRASH_dom"/>
</dbReference>
<evidence type="ECO:0000256" key="5">
    <source>
        <dbReference type="ARBA" id="ARBA00022989"/>
    </source>
</evidence>
<keyword evidence="11" id="KW-1185">Reference proteome</keyword>
<reference evidence="10 11" key="1">
    <citation type="journal article" date="2019" name="Int. J. Syst. Evol. Microbiol.">
        <title>The Global Catalogue of Microorganisms (GCM) 10K type strain sequencing project: providing services to taxonomists for standard genome sequencing and annotation.</title>
        <authorList>
            <consortium name="The Broad Institute Genomics Platform"/>
            <consortium name="The Broad Institute Genome Sequencing Center for Infectious Disease"/>
            <person name="Wu L."/>
            <person name="Ma J."/>
        </authorList>
    </citation>
    <scope>NUCLEOTIDE SEQUENCE [LARGE SCALE GENOMIC DNA]</scope>
    <source>
        <strain evidence="10 11">CGMCC 1.12859</strain>
    </source>
</reference>
<accession>A0ABD6BT00</accession>
<evidence type="ECO:0000256" key="7">
    <source>
        <dbReference type="SAM" id="MobiDB-lite"/>
    </source>
</evidence>
<proteinExistence type="inferred from homology"/>
<dbReference type="AlphaFoldDB" id="A0ABD6BT00"/>
<feature type="domain" description="TRASH" evidence="9">
    <location>
        <begin position="159"/>
        <end position="198"/>
    </location>
</feature>
<evidence type="ECO:0000313" key="10">
    <source>
        <dbReference type="EMBL" id="MFD1568233.1"/>
    </source>
</evidence>
<dbReference type="PANTHER" id="PTHR42775:SF1">
    <property type="entry name" value="PERMEASE RV2963-RELATED"/>
    <property type="match status" value="1"/>
</dbReference>
<keyword evidence="3" id="KW-1003">Cell membrane</keyword>
<keyword evidence="4 8" id="KW-0812">Transmembrane</keyword>
<evidence type="ECO:0000256" key="3">
    <source>
        <dbReference type="ARBA" id="ARBA00022475"/>
    </source>
</evidence>
<sequence length="606" mass="65072">MGIFTTLGHAIGATTGMAWDTWWALVLGFTITGAIEVFTTEEQMTEYLGDDGWREVGYGTLFGVASSSCSYSAVSTAKTLFKKGASPTAAFGAFMFAATDLVIELGLVMWVLLGWKFVLAEFVGGLIVIVLLTLIYRRVPDHWWDEAYENLLELDETECPACGMAAPPHDEETVETEYDGETLYFCCGGCLNAWEAMNDADAKRVKDDEPPGLLSKSGWRRAASNSVREWDMLWDDIAIGFIIAGFVTAFVPSSWWLDLFQADSSGLLWVTYGAIIGVFIATVTFVCSVGNIPFALVLWTNGLPFGAVLSFIYADMVIPPIVNTYRKYYGMRIAMVLFAAMASASVVAGVIVHYLFMFTSLIPVQGTAGGTAPDTYTVWLNIAFTALFVAQLTASYGRDVIGDTVLDTIGVLGSYYYRFERTFGTATANYGRFKGVMEALSDVFGTAASAAGDVAGETADTLEREEEKLKPAADDGPDGTPATGSNGSEPYDHRRASGTEPGSGASEDSVGRTTDPEPLPDGNTRNTGSSAAVAEEPVPAEPPAEPASDDLVAGARDGEASERDDGWDEDDSWEDGDWTDAEDDDTGAFQFAGEDGGFEFGDPEAE</sequence>
<evidence type="ECO:0000256" key="2">
    <source>
        <dbReference type="ARBA" id="ARBA00006386"/>
    </source>
</evidence>
<keyword evidence="6 8" id="KW-0472">Membrane</keyword>
<dbReference type="InterPro" id="IPR005524">
    <property type="entry name" value="DUF318"/>
</dbReference>
<name>A0ABD6BT00_9EURY</name>
<comment type="similarity">
    <text evidence="2">Belongs to the UPF0718 family.</text>
</comment>
<feature type="region of interest" description="Disordered" evidence="7">
    <location>
        <begin position="457"/>
        <end position="606"/>
    </location>
</feature>
<evidence type="ECO:0000313" key="11">
    <source>
        <dbReference type="Proteomes" id="UP001597139"/>
    </source>
</evidence>
<comment type="subcellular location">
    <subcellularLocation>
        <location evidence="1">Cell membrane</location>
        <topology evidence="1">Multi-pass membrane protein</topology>
    </subcellularLocation>
</comment>
<feature type="compositionally biased region" description="Basic and acidic residues" evidence="7">
    <location>
        <begin position="461"/>
        <end position="473"/>
    </location>
</feature>
<gene>
    <name evidence="10" type="ORF">ACFSAU_12100</name>
</gene>
<dbReference type="RefSeq" id="WP_267647764.1">
    <property type="nucleotide sequence ID" value="NZ_JANHGR010000002.1"/>
</dbReference>
<evidence type="ECO:0000256" key="1">
    <source>
        <dbReference type="ARBA" id="ARBA00004651"/>
    </source>
</evidence>
<feature type="transmembrane region" description="Helical" evidence="8">
    <location>
        <begin position="21"/>
        <end position="38"/>
    </location>
</feature>
<feature type="compositionally biased region" description="Acidic residues" evidence="7">
    <location>
        <begin position="565"/>
        <end position="586"/>
    </location>
</feature>
<evidence type="ECO:0000259" key="9">
    <source>
        <dbReference type="SMART" id="SM00746"/>
    </source>
</evidence>
<dbReference type="PANTHER" id="PTHR42775">
    <property type="entry name" value="PERMEASE RV2963-RELATED"/>
    <property type="match status" value="1"/>
</dbReference>
<feature type="transmembrane region" description="Helical" evidence="8">
    <location>
        <begin position="117"/>
        <end position="136"/>
    </location>
</feature>
<dbReference type="InterPro" id="IPR053166">
    <property type="entry name" value="UPF0718_permease"/>
</dbReference>
<feature type="transmembrane region" description="Helical" evidence="8">
    <location>
        <begin position="89"/>
        <end position="111"/>
    </location>
</feature>
<keyword evidence="5 8" id="KW-1133">Transmembrane helix</keyword>
<protein>
    <submittedName>
        <fullName evidence="10">Permease</fullName>
    </submittedName>
</protein>
<feature type="transmembrane region" description="Helical" evidence="8">
    <location>
        <begin position="269"/>
        <end position="287"/>
    </location>
</feature>
<evidence type="ECO:0000256" key="8">
    <source>
        <dbReference type="SAM" id="Phobius"/>
    </source>
</evidence>
<feature type="transmembrane region" description="Helical" evidence="8">
    <location>
        <begin position="333"/>
        <end position="356"/>
    </location>
</feature>
<comment type="caution">
    <text evidence="10">The sequence shown here is derived from an EMBL/GenBank/DDBJ whole genome shotgun (WGS) entry which is preliminary data.</text>
</comment>
<dbReference type="GO" id="GO:0005886">
    <property type="term" value="C:plasma membrane"/>
    <property type="evidence" value="ECO:0007669"/>
    <property type="project" value="UniProtKB-SubCell"/>
</dbReference>